<sequence length="1043" mass="115559">MKFLCNGEHASPEAESPPSEQCENMSETRVTETLTAGYSLLPLLAVIGTSLLCITVSIVSLMAGWFIIFQNLYYIPIIIACIFFRRQGFLFSALLAGVYLVLFATFTRDPSLLQQALIRVALFILIAGVITVLSLAKERTERALKESENKYRTLIANIPEVTYRCAPEDGTTMSFISDAVLPLTGYPASDFTGNAKRSYDSVIHPDDREKRAAAIQAGVSAKERYVAEYRLLHADGMTVSVQEQGQGVIDLHGTLISLDGIILDVTGRKQAEEKERLHATRVRALLALHQMIGVPEKALLEYVMNTSLAITASRYAFIGLMSGDESAMTIHAWSPDAMADCTLIEKTIHFPIAGAGIWGDCVRNRAPVIINDYSSPHPAKHGCPEGHVPIMRYMGIPIFEGLRITAVLAVANKGEPYADEDADMLLVLGNQMWEILHRKRTVQELRLKDSAIESSINAIALADTSGILTHVNPAFLRIGEYEKPADVLGRPAASFIREPAKAGEVIDALQEHGSWSGEVEAVKKDGSPVIVQVLANRILGADGTTVALMASLVDITDRKQAEIELRTTKNYLESLIDYANAPIIVWNPDFRITRFNHAFEELTGIPVDEAIGSSLEVLFPEESRENSMDMIRAAKEGERWDVVEIPILNRSGQVRTVLWNSANITDHDGGALLATIAQGQDITDRKQAEDALRESQNRLAAVIAAIPDLIFIMSRDGEYREVYAADEGKLAMPENELHGKTIQETGFPPDTVEIILHALARAIDTREIIVISYELAVPLGLLIFEARLVALNNHEVLGIVRDITEWRAMEQEQEFHTQELARYSNSLAEANRKLNLLSSITRHDILNQVLVLLGYLSLSRDSMTDPEQLLDCIENQEQAAKNIQHQITFTREYQDMGVKAPVWHSLQEVADSARRALPSRDIRVFVDLQGIEVYADPLFERVFYNLIENALKYGGEGMTRIRMHAEESREGLCIICEDDGRGISAVDKKHLFDRGYGKGTGLGLFLSREILAITGITITETGEPGKGARFEIHVPPGQCRRME</sequence>
<dbReference type="Pfam" id="PF13185">
    <property type="entry name" value="GAF_2"/>
    <property type="match status" value="1"/>
</dbReference>
<dbReference type="InterPro" id="IPR003018">
    <property type="entry name" value="GAF"/>
</dbReference>
<dbReference type="InterPro" id="IPR029016">
    <property type="entry name" value="GAF-like_dom_sf"/>
</dbReference>
<proteinExistence type="predicted"/>
<dbReference type="Pfam" id="PF02518">
    <property type="entry name" value="HATPase_c"/>
    <property type="match status" value="1"/>
</dbReference>
<evidence type="ECO:0000256" key="8">
    <source>
        <dbReference type="SAM" id="Phobius"/>
    </source>
</evidence>
<feature type="coiled-coil region" evidence="6">
    <location>
        <begin position="130"/>
        <end position="157"/>
    </location>
</feature>
<dbReference type="InterPro" id="IPR052162">
    <property type="entry name" value="Sensor_kinase/Photoreceptor"/>
</dbReference>
<dbReference type="SMART" id="SM00387">
    <property type="entry name" value="HATPase_c"/>
    <property type="match status" value="1"/>
</dbReference>
<dbReference type="PANTHER" id="PTHR43304:SF1">
    <property type="entry name" value="PAC DOMAIN-CONTAINING PROTEIN"/>
    <property type="match status" value="1"/>
</dbReference>
<evidence type="ECO:0000256" key="6">
    <source>
        <dbReference type="SAM" id="Coils"/>
    </source>
</evidence>
<keyword evidence="6" id="KW-0175">Coiled coil</keyword>
<feature type="domain" description="PAS" evidence="10">
    <location>
        <begin position="147"/>
        <end position="222"/>
    </location>
</feature>
<dbReference type="CDD" id="cd00130">
    <property type="entry name" value="PAS"/>
    <property type="match status" value="3"/>
</dbReference>
<dbReference type="AlphaFoldDB" id="A0A0W8F1J7"/>
<gene>
    <name evidence="12" type="ORF">ASZ90_015667</name>
</gene>
<dbReference type="SUPFAM" id="SSF55781">
    <property type="entry name" value="GAF domain-like"/>
    <property type="match status" value="1"/>
</dbReference>
<dbReference type="NCBIfam" id="TIGR00229">
    <property type="entry name" value="sensory_box"/>
    <property type="match status" value="3"/>
</dbReference>
<evidence type="ECO:0000259" key="11">
    <source>
        <dbReference type="PROSITE" id="PS50113"/>
    </source>
</evidence>
<dbReference type="InterPro" id="IPR036890">
    <property type="entry name" value="HATPase_C_sf"/>
</dbReference>
<evidence type="ECO:0000259" key="10">
    <source>
        <dbReference type="PROSITE" id="PS50112"/>
    </source>
</evidence>
<dbReference type="SUPFAM" id="SSF55785">
    <property type="entry name" value="PYP-like sensor domain (PAS domain)"/>
    <property type="match status" value="4"/>
</dbReference>
<dbReference type="InterPro" id="IPR000700">
    <property type="entry name" value="PAS-assoc_C"/>
</dbReference>
<name>A0A0W8F1J7_9ZZZZ</name>
<comment type="catalytic activity">
    <reaction evidence="1">
        <text>ATP + protein L-histidine = ADP + protein N-phospho-L-histidine.</text>
        <dbReference type="EC" id="2.7.13.3"/>
    </reaction>
</comment>
<keyword evidence="8" id="KW-0812">Transmembrane</keyword>
<accession>A0A0W8F1J7</accession>
<dbReference type="Gene3D" id="3.30.450.20">
    <property type="entry name" value="PAS domain"/>
    <property type="match status" value="4"/>
</dbReference>
<dbReference type="GO" id="GO:0004673">
    <property type="term" value="F:protein histidine kinase activity"/>
    <property type="evidence" value="ECO:0007669"/>
    <property type="project" value="UniProtKB-EC"/>
</dbReference>
<protein>
    <recommendedName>
        <fullName evidence="2">histidine kinase</fullName>
        <ecNumber evidence="2">2.7.13.3</ecNumber>
    </recommendedName>
</protein>
<dbReference type="Pfam" id="PF08447">
    <property type="entry name" value="PAS_3"/>
    <property type="match status" value="1"/>
</dbReference>
<dbReference type="PROSITE" id="PS50112">
    <property type="entry name" value="PAS"/>
    <property type="match status" value="3"/>
</dbReference>
<dbReference type="InterPro" id="IPR013655">
    <property type="entry name" value="PAS_fold_3"/>
</dbReference>
<dbReference type="Pfam" id="PF08448">
    <property type="entry name" value="PAS_4"/>
    <property type="match status" value="2"/>
</dbReference>
<dbReference type="CDD" id="cd00075">
    <property type="entry name" value="HATPase"/>
    <property type="match status" value="1"/>
</dbReference>
<dbReference type="Gene3D" id="3.30.565.10">
    <property type="entry name" value="Histidine kinase-like ATPase, C-terminal domain"/>
    <property type="match status" value="1"/>
</dbReference>
<dbReference type="Gene3D" id="3.30.450.40">
    <property type="match status" value="1"/>
</dbReference>
<dbReference type="SMART" id="SM00086">
    <property type="entry name" value="PAC"/>
    <property type="match status" value="3"/>
</dbReference>
<feature type="transmembrane region" description="Helical" evidence="8">
    <location>
        <begin position="89"/>
        <end position="106"/>
    </location>
</feature>
<keyword evidence="4" id="KW-0808">Transferase</keyword>
<dbReference type="SMART" id="SM00065">
    <property type="entry name" value="GAF"/>
    <property type="match status" value="1"/>
</dbReference>
<feature type="domain" description="PAC" evidence="11">
    <location>
        <begin position="641"/>
        <end position="694"/>
    </location>
</feature>
<keyword evidence="8" id="KW-1133">Transmembrane helix</keyword>
<evidence type="ECO:0000256" key="4">
    <source>
        <dbReference type="ARBA" id="ARBA00022679"/>
    </source>
</evidence>
<reference evidence="12" key="1">
    <citation type="journal article" date="2015" name="Proc. Natl. Acad. Sci. U.S.A.">
        <title>Networks of energetic and metabolic interactions define dynamics in microbial communities.</title>
        <authorList>
            <person name="Embree M."/>
            <person name="Liu J.K."/>
            <person name="Al-Bassam M.M."/>
            <person name="Zengler K."/>
        </authorList>
    </citation>
    <scope>NUCLEOTIDE SEQUENCE</scope>
</reference>
<dbReference type="PROSITE" id="PS50109">
    <property type="entry name" value="HIS_KIN"/>
    <property type="match status" value="1"/>
</dbReference>
<feature type="region of interest" description="Disordered" evidence="7">
    <location>
        <begin position="1"/>
        <end position="25"/>
    </location>
</feature>
<keyword evidence="3" id="KW-0597">Phosphoprotein</keyword>
<evidence type="ECO:0000256" key="1">
    <source>
        <dbReference type="ARBA" id="ARBA00000085"/>
    </source>
</evidence>
<dbReference type="InterPro" id="IPR003594">
    <property type="entry name" value="HATPase_dom"/>
</dbReference>
<keyword evidence="8" id="KW-0472">Membrane</keyword>
<organism evidence="12">
    <name type="scientific">hydrocarbon metagenome</name>
    <dbReference type="NCBI Taxonomy" id="938273"/>
    <lineage>
        <taxon>unclassified sequences</taxon>
        <taxon>metagenomes</taxon>
        <taxon>ecological metagenomes</taxon>
    </lineage>
</organism>
<dbReference type="InterPro" id="IPR004358">
    <property type="entry name" value="Sig_transdc_His_kin-like_C"/>
</dbReference>
<feature type="domain" description="PAC" evidence="11">
    <location>
        <begin position="515"/>
        <end position="567"/>
    </location>
</feature>
<dbReference type="PRINTS" id="PR00344">
    <property type="entry name" value="BCTRLSENSOR"/>
</dbReference>
<feature type="transmembrane region" description="Helical" evidence="8">
    <location>
        <begin position="112"/>
        <end position="136"/>
    </location>
</feature>
<dbReference type="EMBL" id="LNQE01001629">
    <property type="protein sequence ID" value="KUG14697.1"/>
    <property type="molecule type" value="Genomic_DNA"/>
</dbReference>
<evidence type="ECO:0000256" key="5">
    <source>
        <dbReference type="ARBA" id="ARBA00022777"/>
    </source>
</evidence>
<dbReference type="InterPro" id="IPR005467">
    <property type="entry name" value="His_kinase_dom"/>
</dbReference>
<dbReference type="SMART" id="SM00091">
    <property type="entry name" value="PAS"/>
    <property type="match status" value="4"/>
</dbReference>
<dbReference type="PROSITE" id="PS50113">
    <property type="entry name" value="PAC"/>
    <property type="match status" value="3"/>
</dbReference>
<dbReference type="SUPFAM" id="SSF55874">
    <property type="entry name" value="ATPase domain of HSP90 chaperone/DNA topoisomerase II/histidine kinase"/>
    <property type="match status" value="1"/>
</dbReference>
<dbReference type="InterPro" id="IPR035965">
    <property type="entry name" value="PAS-like_dom_sf"/>
</dbReference>
<evidence type="ECO:0000256" key="3">
    <source>
        <dbReference type="ARBA" id="ARBA00022553"/>
    </source>
</evidence>
<dbReference type="EC" id="2.7.13.3" evidence="2"/>
<feature type="domain" description="PAS" evidence="10">
    <location>
        <begin position="568"/>
        <end position="638"/>
    </location>
</feature>
<evidence type="ECO:0000259" key="9">
    <source>
        <dbReference type="PROSITE" id="PS50109"/>
    </source>
</evidence>
<dbReference type="InterPro" id="IPR013656">
    <property type="entry name" value="PAS_4"/>
</dbReference>
<feature type="domain" description="PAC" evidence="11">
    <location>
        <begin position="225"/>
        <end position="277"/>
    </location>
</feature>
<comment type="caution">
    <text evidence="12">The sequence shown here is derived from an EMBL/GenBank/DDBJ whole genome shotgun (WGS) entry which is preliminary data.</text>
</comment>
<evidence type="ECO:0000313" key="12">
    <source>
        <dbReference type="EMBL" id="KUG14697.1"/>
    </source>
</evidence>
<dbReference type="InterPro" id="IPR001610">
    <property type="entry name" value="PAC"/>
</dbReference>
<feature type="domain" description="Histidine kinase" evidence="9">
    <location>
        <begin position="840"/>
        <end position="1038"/>
    </location>
</feature>
<evidence type="ECO:0000256" key="7">
    <source>
        <dbReference type="SAM" id="MobiDB-lite"/>
    </source>
</evidence>
<feature type="domain" description="PAS" evidence="10">
    <location>
        <begin position="695"/>
        <end position="766"/>
    </location>
</feature>
<dbReference type="PANTHER" id="PTHR43304">
    <property type="entry name" value="PHYTOCHROME-LIKE PROTEIN CPH1"/>
    <property type="match status" value="1"/>
</dbReference>
<keyword evidence="5 12" id="KW-0418">Kinase</keyword>
<feature type="transmembrane region" description="Helical" evidence="8">
    <location>
        <begin position="43"/>
        <end position="68"/>
    </location>
</feature>
<dbReference type="InterPro" id="IPR000014">
    <property type="entry name" value="PAS"/>
</dbReference>
<dbReference type="Pfam" id="PF13426">
    <property type="entry name" value="PAS_9"/>
    <property type="match status" value="1"/>
</dbReference>
<evidence type="ECO:0000256" key="2">
    <source>
        <dbReference type="ARBA" id="ARBA00012438"/>
    </source>
</evidence>